<evidence type="ECO:0000313" key="6">
    <source>
        <dbReference type="Proteomes" id="UP000092124"/>
    </source>
</evidence>
<gene>
    <name evidence="5" type="ORF">A6R68_12131</name>
</gene>
<dbReference type="EMBL" id="LZPO01047449">
    <property type="protein sequence ID" value="OBS73336.1"/>
    <property type="molecule type" value="Genomic_DNA"/>
</dbReference>
<comment type="similarity">
    <text evidence="1">Belongs to the FSIP1 family.</text>
</comment>
<evidence type="ECO:0000256" key="1">
    <source>
        <dbReference type="ARBA" id="ARBA00010495"/>
    </source>
</evidence>
<dbReference type="InterPro" id="IPR026246">
    <property type="entry name" value="Fsip1"/>
</dbReference>
<feature type="compositionally biased region" description="Low complexity" evidence="4">
    <location>
        <begin position="49"/>
        <end position="63"/>
    </location>
</feature>
<proteinExistence type="inferred from homology"/>
<dbReference type="STRING" id="56216.A0A1A6H4T5"/>
<feature type="non-terminal residue" evidence="5">
    <location>
        <position position="154"/>
    </location>
</feature>
<protein>
    <recommendedName>
        <fullName evidence="2">Fibrous sheath-interacting protein 1</fullName>
    </recommendedName>
</protein>
<evidence type="ECO:0000313" key="5">
    <source>
        <dbReference type="EMBL" id="OBS73336.1"/>
    </source>
</evidence>
<dbReference type="Pfam" id="PF15554">
    <property type="entry name" value="FSIP1"/>
    <property type="match status" value="1"/>
</dbReference>
<keyword evidence="3" id="KW-0175">Coiled coil</keyword>
<feature type="compositionally biased region" description="Basic and acidic residues" evidence="4">
    <location>
        <begin position="64"/>
        <end position="76"/>
    </location>
</feature>
<evidence type="ECO:0000256" key="3">
    <source>
        <dbReference type="ARBA" id="ARBA00023054"/>
    </source>
</evidence>
<dbReference type="PANTHER" id="PTHR22012:SF2">
    <property type="entry name" value="FIBROUS SHEATH-INTERACTING PROTEIN 1"/>
    <property type="match status" value="1"/>
</dbReference>
<dbReference type="Proteomes" id="UP000092124">
    <property type="component" value="Unassembled WGS sequence"/>
</dbReference>
<evidence type="ECO:0000256" key="2">
    <source>
        <dbReference type="ARBA" id="ARBA00019480"/>
    </source>
</evidence>
<evidence type="ECO:0000256" key="4">
    <source>
        <dbReference type="SAM" id="MobiDB-lite"/>
    </source>
</evidence>
<organism evidence="5 6">
    <name type="scientific">Neotoma lepida</name>
    <name type="common">Desert woodrat</name>
    <dbReference type="NCBI Taxonomy" id="56216"/>
    <lineage>
        <taxon>Eukaryota</taxon>
        <taxon>Metazoa</taxon>
        <taxon>Chordata</taxon>
        <taxon>Craniata</taxon>
        <taxon>Vertebrata</taxon>
        <taxon>Euteleostomi</taxon>
        <taxon>Mammalia</taxon>
        <taxon>Eutheria</taxon>
        <taxon>Euarchontoglires</taxon>
        <taxon>Glires</taxon>
        <taxon>Rodentia</taxon>
        <taxon>Myomorpha</taxon>
        <taxon>Muroidea</taxon>
        <taxon>Cricetidae</taxon>
        <taxon>Neotominae</taxon>
        <taxon>Neotoma</taxon>
    </lineage>
</organism>
<name>A0A1A6H4T5_NEOLE</name>
<comment type="caution">
    <text evidence="5">The sequence shown here is derived from an EMBL/GenBank/DDBJ whole genome shotgun (WGS) entry which is preliminary data.</text>
</comment>
<keyword evidence="6" id="KW-1185">Reference proteome</keyword>
<sequence length="154" mass="17219">MSMDIIKGNLDGISKPASSSRSRLGSRSSNASLEVLSPEPGAFKIDMVNKLNSSKKGQSSNSSVEERSSHDDKWADYSENTKAAQEGSDEDLDPTQPTLLEQSGFLELEGPNVQLQNAIRKMHRLDKILAERQCREKEVKKQGAEMRRKLWEEL</sequence>
<feature type="region of interest" description="Disordered" evidence="4">
    <location>
        <begin position="1"/>
        <end position="97"/>
    </location>
</feature>
<accession>A0A1A6H4T5</accession>
<dbReference type="OrthoDB" id="9946895at2759"/>
<reference evidence="5 6" key="1">
    <citation type="submission" date="2016-06" db="EMBL/GenBank/DDBJ databases">
        <title>The Draft Genome Sequence and Annotation of the Desert Woodrat Neotoma lepida.</title>
        <authorList>
            <person name="Campbell M."/>
            <person name="Oakeson K.F."/>
            <person name="Yandell M."/>
            <person name="Halpert J.R."/>
            <person name="Dearing D."/>
        </authorList>
    </citation>
    <scope>NUCLEOTIDE SEQUENCE [LARGE SCALE GENOMIC DNA]</scope>
    <source>
        <strain evidence="5">417</strain>
        <tissue evidence="5">Liver</tissue>
    </source>
</reference>
<dbReference type="AlphaFoldDB" id="A0A1A6H4T5"/>
<feature type="compositionally biased region" description="Low complexity" evidence="4">
    <location>
        <begin position="18"/>
        <end position="32"/>
    </location>
</feature>
<dbReference type="PANTHER" id="PTHR22012">
    <property type="entry name" value="FIBROUS SHEATH INTERACTING PROTEIN 1"/>
    <property type="match status" value="1"/>
</dbReference>